<dbReference type="EMBL" id="AP026560">
    <property type="protein sequence ID" value="BDP42088.1"/>
    <property type="molecule type" value="Genomic_DNA"/>
</dbReference>
<keyword evidence="4" id="KW-0808">Transferase</keyword>
<evidence type="ECO:0000256" key="7">
    <source>
        <dbReference type="SAM" id="Phobius"/>
    </source>
</evidence>
<organism evidence="9 10">
    <name type="scientific">Deinococcus aetherius</name>
    <dbReference type="NCBI Taxonomy" id="200252"/>
    <lineage>
        <taxon>Bacteria</taxon>
        <taxon>Thermotogati</taxon>
        <taxon>Deinococcota</taxon>
        <taxon>Deinococci</taxon>
        <taxon>Deinococcales</taxon>
        <taxon>Deinococcaceae</taxon>
        <taxon>Deinococcus</taxon>
    </lineage>
</organism>
<evidence type="ECO:0000256" key="4">
    <source>
        <dbReference type="ARBA" id="ARBA00022679"/>
    </source>
</evidence>
<gene>
    <name evidence="9" type="ORF">DAETH_20570</name>
</gene>
<evidence type="ECO:0000259" key="8">
    <source>
        <dbReference type="PROSITE" id="PS50109"/>
    </source>
</evidence>
<keyword evidence="6" id="KW-0902">Two-component regulatory system</keyword>
<evidence type="ECO:0000256" key="5">
    <source>
        <dbReference type="ARBA" id="ARBA00022777"/>
    </source>
</evidence>
<dbReference type="PRINTS" id="PR00344">
    <property type="entry name" value="BCTRLSENSOR"/>
</dbReference>
<evidence type="ECO:0000256" key="6">
    <source>
        <dbReference type="ARBA" id="ARBA00023012"/>
    </source>
</evidence>
<dbReference type="InterPro" id="IPR036097">
    <property type="entry name" value="HisK_dim/P_sf"/>
</dbReference>
<dbReference type="EC" id="2.7.13.3" evidence="2"/>
<dbReference type="SMART" id="SM00387">
    <property type="entry name" value="HATPase_c"/>
    <property type="match status" value="1"/>
</dbReference>
<feature type="transmembrane region" description="Helical" evidence="7">
    <location>
        <begin position="161"/>
        <end position="184"/>
    </location>
</feature>
<keyword evidence="10" id="KW-1185">Reference proteome</keyword>
<dbReference type="InterPro" id="IPR004358">
    <property type="entry name" value="Sig_transdc_His_kin-like_C"/>
</dbReference>
<dbReference type="CDD" id="cd00082">
    <property type="entry name" value="HisKA"/>
    <property type="match status" value="1"/>
</dbReference>
<evidence type="ECO:0000256" key="2">
    <source>
        <dbReference type="ARBA" id="ARBA00012438"/>
    </source>
</evidence>
<dbReference type="RefSeq" id="WP_264774801.1">
    <property type="nucleotide sequence ID" value="NZ_AP026560.1"/>
</dbReference>
<evidence type="ECO:0000313" key="10">
    <source>
        <dbReference type="Proteomes" id="UP001064971"/>
    </source>
</evidence>
<keyword evidence="7" id="KW-1133">Transmembrane helix</keyword>
<dbReference type="SUPFAM" id="SSF47384">
    <property type="entry name" value="Homodimeric domain of signal transducing histidine kinase"/>
    <property type="match status" value="1"/>
</dbReference>
<name>A0ABM8AEK9_9DEIO</name>
<dbReference type="CDD" id="cd00075">
    <property type="entry name" value="HATPase"/>
    <property type="match status" value="1"/>
</dbReference>
<dbReference type="InterPro" id="IPR050736">
    <property type="entry name" value="Sensor_HK_Regulatory"/>
</dbReference>
<dbReference type="Gene3D" id="3.30.565.10">
    <property type="entry name" value="Histidine kinase-like ATPase, C-terminal domain"/>
    <property type="match status" value="1"/>
</dbReference>
<dbReference type="Gene3D" id="1.10.287.130">
    <property type="match status" value="1"/>
</dbReference>
<comment type="catalytic activity">
    <reaction evidence="1">
        <text>ATP + protein L-histidine = ADP + protein N-phospho-L-histidine.</text>
        <dbReference type="EC" id="2.7.13.3"/>
    </reaction>
</comment>
<evidence type="ECO:0000313" key="9">
    <source>
        <dbReference type="EMBL" id="BDP42088.1"/>
    </source>
</evidence>
<dbReference type="InterPro" id="IPR003594">
    <property type="entry name" value="HATPase_dom"/>
</dbReference>
<proteinExistence type="predicted"/>
<keyword evidence="7" id="KW-0472">Membrane</keyword>
<dbReference type="Pfam" id="PF00512">
    <property type="entry name" value="HisKA"/>
    <property type="match status" value="1"/>
</dbReference>
<dbReference type="Pfam" id="PF02518">
    <property type="entry name" value="HATPase_c"/>
    <property type="match status" value="1"/>
</dbReference>
<dbReference type="InterPro" id="IPR003661">
    <property type="entry name" value="HisK_dim/P_dom"/>
</dbReference>
<reference evidence="9" key="1">
    <citation type="submission" date="2022-07" db="EMBL/GenBank/DDBJ databases">
        <title>Complete Genome Sequence of the Radioresistant Bacterium Deinococcus aetherius ST0316, Isolated from the Air Dust collected in Lower Stratosphere above Japan.</title>
        <authorList>
            <person name="Satoh K."/>
            <person name="Hagiwara K."/>
            <person name="Katsumata K."/>
            <person name="Kubo A."/>
            <person name="Yokobori S."/>
            <person name="Yamagishi A."/>
            <person name="Oono Y."/>
            <person name="Narumi I."/>
        </authorList>
    </citation>
    <scope>NUCLEOTIDE SEQUENCE</scope>
    <source>
        <strain evidence="9">ST0316</strain>
    </source>
</reference>
<keyword evidence="3" id="KW-0597">Phosphoprotein</keyword>
<feature type="transmembrane region" description="Helical" evidence="7">
    <location>
        <begin position="20"/>
        <end position="41"/>
    </location>
</feature>
<feature type="domain" description="Histidine kinase" evidence="8">
    <location>
        <begin position="204"/>
        <end position="403"/>
    </location>
</feature>
<keyword evidence="7" id="KW-0812">Transmembrane</keyword>
<dbReference type="InterPro" id="IPR036890">
    <property type="entry name" value="HATPase_C_sf"/>
</dbReference>
<dbReference type="PROSITE" id="PS50109">
    <property type="entry name" value="HIS_KIN"/>
    <property type="match status" value="1"/>
</dbReference>
<dbReference type="InterPro" id="IPR005467">
    <property type="entry name" value="His_kinase_dom"/>
</dbReference>
<dbReference type="Proteomes" id="UP001064971">
    <property type="component" value="Chromosome"/>
</dbReference>
<sequence>MTPAPAAHRVPRAVMLREGILAVLPALLTVGLLLLATQPAYHTLLQGGNGWSPYAYQGLAQDVQAYQVARLDPSLSDEERRDIRDRALSSAQTPAQFKALDVVEGYGDARLAEVERLLREDTSASVAAAAREAIGLGAQAASYTGQTRAASLRALGDMRRALIFTAFATGLLSMLLTLRALLLWRAERDRRAHREARQREALSLASHELRRPLQALMLASDLLRHAETPEQRQHLLALIEDSATQLASRADLTRLNDLYLDVTLRVSRVDLRPLVARLAGSRVSVHLPGEPVAWPVDPNRVRQIVENLVENALKYTPGPVEVTLGMGARGPQISVRDHGPGLSPELRERVFLPYERGPRGLADGQGLGLSLVRRYARAHGGDVCLQDAPGGGTVARVTLGEPPLVDVGEGRG</sequence>
<evidence type="ECO:0000256" key="3">
    <source>
        <dbReference type="ARBA" id="ARBA00022553"/>
    </source>
</evidence>
<accession>A0ABM8AEK9</accession>
<evidence type="ECO:0000256" key="1">
    <source>
        <dbReference type="ARBA" id="ARBA00000085"/>
    </source>
</evidence>
<dbReference type="PANTHER" id="PTHR43711">
    <property type="entry name" value="TWO-COMPONENT HISTIDINE KINASE"/>
    <property type="match status" value="1"/>
</dbReference>
<dbReference type="PANTHER" id="PTHR43711:SF1">
    <property type="entry name" value="HISTIDINE KINASE 1"/>
    <property type="match status" value="1"/>
</dbReference>
<dbReference type="SUPFAM" id="SSF55874">
    <property type="entry name" value="ATPase domain of HSP90 chaperone/DNA topoisomerase II/histidine kinase"/>
    <property type="match status" value="1"/>
</dbReference>
<keyword evidence="5" id="KW-0418">Kinase</keyword>
<protein>
    <recommendedName>
        <fullName evidence="2">histidine kinase</fullName>
        <ecNumber evidence="2">2.7.13.3</ecNumber>
    </recommendedName>
</protein>